<dbReference type="GO" id="GO:0016787">
    <property type="term" value="F:hydrolase activity"/>
    <property type="evidence" value="ECO:0007669"/>
    <property type="project" value="UniProtKB-KW"/>
</dbReference>
<dbReference type="Pfam" id="PF00561">
    <property type="entry name" value="Abhydrolase_1"/>
    <property type="match status" value="1"/>
</dbReference>
<proteinExistence type="predicted"/>
<name>A0A844Y884_9SPHN</name>
<keyword evidence="5" id="KW-1185">Reference proteome</keyword>
<dbReference type="SUPFAM" id="SSF53474">
    <property type="entry name" value="alpha/beta-Hydrolases"/>
    <property type="match status" value="1"/>
</dbReference>
<accession>A0A844Y884</accession>
<dbReference type="Gene3D" id="3.40.50.1820">
    <property type="entry name" value="alpha/beta hydrolase"/>
    <property type="match status" value="1"/>
</dbReference>
<evidence type="ECO:0000259" key="2">
    <source>
        <dbReference type="Pfam" id="PF00561"/>
    </source>
</evidence>
<evidence type="ECO:0000313" key="5">
    <source>
        <dbReference type="Proteomes" id="UP000430272"/>
    </source>
</evidence>
<dbReference type="OrthoDB" id="9798884at2"/>
<gene>
    <name evidence="4" type="ORF">GRI47_12915</name>
</gene>
<dbReference type="PROSITE" id="PS51257">
    <property type="entry name" value="PROKAR_LIPOPROTEIN"/>
    <property type="match status" value="1"/>
</dbReference>
<evidence type="ECO:0000259" key="3">
    <source>
        <dbReference type="Pfam" id="PF08386"/>
    </source>
</evidence>
<dbReference type="AlphaFoldDB" id="A0A844Y884"/>
<evidence type="ECO:0000256" key="1">
    <source>
        <dbReference type="SAM" id="SignalP"/>
    </source>
</evidence>
<dbReference type="InterPro" id="IPR013595">
    <property type="entry name" value="Pept_S33_TAP-like_C"/>
</dbReference>
<feature type="domain" description="Peptidase S33 tripeptidyl aminopeptidase-like C-terminal" evidence="3">
    <location>
        <begin position="199"/>
        <end position="240"/>
    </location>
</feature>
<feature type="signal peptide" evidence="1">
    <location>
        <begin position="1"/>
        <end position="17"/>
    </location>
</feature>
<dbReference type="Pfam" id="PF08386">
    <property type="entry name" value="Abhydrolase_4"/>
    <property type="match status" value="1"/>
</dbReference>
<protein>
    <submittedName>
        <fullName evidence="4">Alpha/beta fold hydrolase</fullName>
    </submittedName>
</protein>
<dbReference type="RefSeq" id="WP_160661762.1">
    <property type="nucleotide sequence ID" value="NZ_BAABDV010000001.1"/>
</dbReference>
<feature type="domain" description="AB hydrolase-1" evidence="2">
    <location>
        <begin position="72"/>
        <end position="170"/>
    </location>
</feature>
<keyword evidence="4" id="KW-0378">Hydrolase</keyword>
<sequence length="274" mass="28682">MRLSVLFAAMGAALALAGCAGAIRDRIYFPASLAETPVTFAGETPQDVTARTGDGLDLAGYYWPAASGTDTLVVYFHGNGNNQLVGAARAEPLRKGGHGVLVASYRGYGGNPGSPSETGLFADGEAWMAKARELAPGAKIYLFGHSLGGAVALEMAARHEVAGVATLGIFARLKDQAPAIARGILPDRYDNVAAIRRVSEPVLLLHGTEDDVVPIAAGEELAKAAPNATLARMTGAGHEVDLAQIADRLWEVWRPWYISYEKGDAAAPPDISSK</sequence>
<dbReference type="Proteomes" id="UP000430272">
    <property type="component" value="Unassembled WGS sequence"/>
</dbReference>
<dbReference type="EMBL" id="WTYD01000002">
    <property type="protein sequence ID" value="MXO54900.1"/>
    <property type="molecule type" value="Genomic_DNA"/>
</dbReference>
<feature type="chain" id="PRO_5032637411" evidence="1">
    <location>
        <begin position="18"/>
        <end position="274"/>
    </location>
</feature>
<reference evidence="4 5" key="1">
    <citation type="submission" date="2019-12" db="EMBL/GenBank/DDBJ databases">
        <title>Genomic-based taxomic classification of the family Erythrobacteraceae.</title>
        <authorList>
            <person name="Xu L."/>
        </authorList>
    </citation>
    <scope>NUCLEOTIDE SEQUENCE [LARGE SCALE GENOMIC DNA]</scope>
    <source>
        <strain evidence="4 5">JCM 17468</strain>
    </source>
</reference>
<comment type="caution">
    <text evidence="4">The sequence shown here is derived from an EMBL/GenBank/DDBJ whole genome shotgun (WGS) entry which is preliminary data.</text>
</comment>
<evidence type="ECO:0000313" key="4">
    <source>
        <dbReference type="EMBL" id="MXO54900.1"/>
    </source>
</evidence>
<dbReference type="InterPro" id="IPR000073">
    <property type="entry name" value="AB_hydrolase_1"/>
</dbReference>
<dbReference type="PANTHER" id="PTHR12277">
    <property type="entry name" value="ALPHA/BETA HYDROLASE DOMAIN-CONTAINING PROTEIN"/>
    <property type="match status" value="1"/>
</dbReference>
<organism evidence="4 5">
    <name type="scientific">Qipengyuania pelagi</name>
    <dbReference type="NCBI Taxonomy" id="994320"/>
    <lineage>
        <taxon>Bacteria</taxon>
        <taxon>Pseudomonadati</taxon>
        <taxon>Pseudomonadota</taxon>
        <taxon>Alphaproteobacteria</taxon>
        <taxon>Sphingomonadales</taxon>
        <taxon>Erythrobacteraceae</taxon>
        <taxon>Qipengyuania</taxon>
    </lineage>
</organism>
<keyword evidence="1" id="KW-0732">Signal</keyword>
<dbReference type="InterPro" id="IPR029058">
    <property type="entry name" value="AB_hydrolase_fold"/>
</dbReference>